<name>A0A0J6Z2A8_MYCCU</name>
<dbReference type="InterPro" id="IPR009057">
    <property type="entry name" value="Homeodomain-like_sf"/>
</dbReference>
<dbReference type="InterPro" id="IPR006120">
    <property type="entry name" value="Resolvase_HTH_dom"/>
</dbReference>
<proteinExistence type="predicted"/>
<protein>
    <submittedName>
        <fullName evidence="2">Helix-turn-helix domain of resolvase</fullName>
    </submittedName>
</protein>
<feature type="domain" description="Resolvase HTH" evidence="1">
    <location>
        <begin position="113"/>
        <end position="156"/>
    </location>
</feature>
<dbReference type="Proteomes" id="UP000036176">
    <property type="component" value="Unassembled WGS sequence"/>
</dbReference>
<sequence length="294" mass="31161">MRGNRVLRLSRRLRPNLFGLRHLDRAIGTDGSGLASRATAGVPVCVRIATRWRRGGSVAAGVPGLHECDNPACVKIAAEIGVQQHVVSGAQGDNMERMARMRRGVAANGRKRGRPRKVDDAAAAKARSLRGKGIASADIAKMMGVSRATVYRYFAKPTPATIASGTQVAGCNCDHRSSRGCAVTACASSRQLAKQLYDAQRVVDVRNERTPGTGMMSEAGVDAVKPESTREVETVLAIDGAGVHGSSKEETCAASGSRGDVRCAVSGHRHNYAWFRAHRLGIRRPARACGPAAV</sequence>
<evidence type="ECO:0000259" key="1">
    <source>
        <dbReference type="Pfam" id="PF02796"/>
    </source>
</evidence>
<accession>A0A0J6Z2A8</accession>
<evidence type="ECO:0000313" key="3">
    <source>
        <dbReference type="Proteomes" id="UP000036176"/>
    </source>
</evidence>
<keyword evidence="3" id="KW-1185">Reference proteome</keyword>
<gene>
    <name evidence="2" type="ORF">MCHUDSM44219_03044</name>
</gene>
<organism evidence="2 3">
    <name type="scientific">Mycolicibacterium chubuense</name>
    <name type="common">Mycobacterium chubuense</name>
    <dbReference type="NCBI Taxonomy" id="1800"/>
    <lineage>
        <taxon>Bacteria</taxon>
        <taxon>Bacillati</taxon>
        <taxon>Actinomycetota</taxon>
        <taxon>Actinomycetes</taxon>
        <taxon>Mycobacteriales</taxon>
        <taxon>Mycobacteriaceae</taxon>
        <taxon>Mycolicibacterium</taxon>
    </lineage>
</organism>
<dbReference type="GO" id="GO:0000150">
    <property type="term" value="F:DNA strand exchange activity"/>
    <property type="evidence" value="ECO:0007669"/>
    <property type="project" value="InterPro"/>
</dbReference>
<dbReference type="AlphaFoldDB" id="A0A0J6Z2A8"/>
<dbReference type="EMBL" id="JYNX01000037">
    <property type="protein sequence ID" value="KMO78806.1"/>
    <property type="molecule type" value="Genomic_DNA"/>
</dbReference>
<dbReference type="Gene3D" id="1.10.10.60">
    <property type="entry name" value="Homeodomain-like"/>
    <property type="match status" value="1"/>
</dbReference>
<dbReference type="PATRIC" id="fig|1800.3.peg.3047"/>
<evidence type="ECO:0000313" key="2">
    <source>
        <dbReference type="EMBL" id="KMO78806.1"/>
    </source>
</evidence>
<dbReference type="GO" id="GO:0003677">
    <property type="term" value="F:DNA binding"/>
    <property type="evidence" value="ECO:0007669"/>
    <property type="project" value="InterPro"/>
</dbReference>
<comment type="caution">
    <text evidence="2">The sequence shown here is derived from an EMBL/GenBank/DDBJ whole genome shotgun (WGS) entry which is preliminary data.</text>
</comment>
<dbReference type="RefSeq" id="WP_337442281.1">
    <property type="nucleotide sequence ID" value="NZ_UATB01000009.1"/>
</dbReference>
<dbReference type="Pfam" id="PF02796">
    <property type="entry name" value="HTH_7"/>
    <property type="match status" value="1"/>
</dbReference>
<reference evidence="2 3" key="1">
    <citation type="journal article" date="2015" name="Genome Biol. Evol.">
        <title>Characterization of Three Mycobacterium spp. with Potential Use in Bioremediation by Genome Sequencing and Comparative Genomics.</title>
        <authorList>
            <person name="Das S."/>
            <person name="Pettersson B.M."/>
            <person name="Behra P.R."/>
            <person name="Ramesh M."/>
            <person name="Dasgupta S."/>
            <person name="Bhattacharya A."/>
            <person name="Kirsebom L.A."/>
        </authorList>
    </citation>
    <scope>NUCLEOTIDE SEQUENCE [LARGE SCALE GENOMIC DNA]</scope>
    <source>
        <strain evidence="2 3">DSM 44219</strain>
    </source>
</reference>
<dbReference type="SUPFAM" id="SSF46689">
    <property type="entry name" value="Homeodomain-like"/>
    <property type="match status" value="1"/>
</dbReference>